<evidence type="ECO:0000313" key="2">
    <source>
        <dbReference type="Proteomes" id="UP000314294"/>
    </source>
</evidence>
<protein>
    <submittedName>
        <fullName evidence="1">Uncharacterized protein</fullName>
    </submittedName>
</protein>
<proteinExistence type="predicted"/>
<keyword evidence="2" id="KW-1185">Reference proteome</keyword>
<dbReference type="Proteomes" id="UP000314294">
    <property type="component" value="Unassembled WGS sequence"/>
</dbReference>
<evidence type="ECO:0000313" key="1">
    <source>
        <dbReference type="EMBL" id="TNN82069.1"/>
    </source>
</evidence>
<sequence length="153" mass="17352">MTRKPSLNLTIRSLGPTLRMTVLSTVMGVQHSMKVDTIRRDILNTLFWRSRLSLWRFTALRKAMMTETEVRIPSVGMRLPVLWDASGASCGDEHDDGSEEENRNLSKQVVIEAKFCVVLVRVDHVIHHCLVQISVTLGEEAHFNKGHQETDEG</sequence>
<reference evidence="1 2" key="1">
    <citation type="submission" date="2019-03" db="EMBL/GenBank/DDBJ databases">
        <title>First draft genome of Liparis tanakae, snailfish: a comprehensive survey of snailfish specific genes.</title>
        <authorList>
            <person name="Kim W."/>
            <person name="Song I."/>
            <person name="Jeong J.-H."/>
            <person name="Kim D."/>
            <person name="Kim S."/>
            <person name="Ryu S."/>
            <person name="Song J.Y."/>
            <person name="Lee S.K."/>
        </authorList>
    </citation>
    <scope>NUCLEOTIDE SEQUENCE [LARGE SCALE GENOMIC DNA]</scope>
    <source>
        <tissue evidence="1">Muscle</tissue>
    </source>
</reference>
<accession>A0A4Z2IVN6</accession>
<dbReference type="OrthoDB" id="10330690at2759"/>
<dbReference type="EMBL" id="SRLO01000042">
    <property type="protein sequence ID" value="TNN82069.1"/>
    <property type="molecule type" value="Genomic_DNA"/>
</dbReference>
<name>A0A4Z2IVN6_9TELE</name>
<organism evidence="1 2">
    <name type="scientific">Liparis tanakae</name>
    <name type="common">Tanaka's snailfish</name>
    <dbReference type="NCBI Taxonomy" id="230148"/>
    <lineage>
        <taxon>Eukaryota</taxon>
        <taxon>Metazoa</taxon>
        <taxon>Chordata</taxon>
        <taxon>Craniata</taxon>
        <taxon>Vertebrata</taxon>
        <taxon>Euteleostomi</taxon>
        <taxon>Actinopterygii</taxon>
        <taxon>Neopterygii</taxon>
        <taxon>Teleostei</taxon>
        <taxon>Neoteleostei</taxon>
        <taxon>Acanthomorphata</taxon>
        <taxon>Eupercaria</taxon>
        <taxon>Perciformes</taxon>
        <taxon>Cottioidei</taxon>
        <taxon>Cottales</taxon>
        <taxon>Liparidae</taxon>
        <taxon>Liparis</taxon>
    </lineage>
</organism>
<dbReference type="AlphaFoldDB" id="A0A4Z2IVN6"/>
<gene>
    <name evidence="1" type="ORF">EYF80_007715</name>
</gene>
<comment type="caution">
    <text evidence="1">The sequence shown here is derived from an EMBL/GenBank/DDBJ whole genome shotgun (WGS) entry which is preliminary data.</text>
</comment>